<dbReference type="InterPro" id="IPR036705">
    <property type="entry name" value="Ribosyl_crysJ1_sf"/>
</dbReference>
<dbReference type="InterPro" id="IPR050792">
    <property type="entry name" value="ADP-ribosylglycohydrolase"/>
</dbReference>
<proteinExistence type="inferred from homology"/>
<keyword evidence="4" id="KW-1185">Reference proteome</keyword>
<evidence type="ECO:0000256" key="2">
    <source>
        <dbReference type="ARBA" id="ARBA00022801"/>
    </source>
</evidence>
<accession>A0ABN2F7A2</accession>
<comment type="caution">
    <text evidence="3">The sequence shown here is derived from an EMBL/GenBank/DDBJ whole genome shotgun (WGS) entry which is preliminary data.</text>
</comment>
<sequence>MSRTSSASSVSRAAGALYGLAIGDALGMPTQSLPRALIAERYGELLDGFHPAPDDQPLAAGMPAGAITDDTEQAVLLAELVVSSNGLVDGRELSRRLLAWEDSMRARGSLDLLGPSTRRAIDELLAGTDLNEAGRFGTTNGAAMRITPVGIATPSDQPELLLDRVVAASAATHNTGLALSAAAAVAAAVSAGIDGATVAEAIPVAIRAAAEAAGRGHWVAGADVATRIEWATSLIDTAPGNTPPRPGAVSALVYDLVGTSLASQESVPAAFAVLAAFPDDPWLACRLAASVGGDTDTIAAITGAVAGACHGDEAFPAQARITVAEVNDLDLDDLADQLLKVREACG</sequence>
<comment type="similarity">
    <text evidence="1">Belongs to the ADP-ribosylglycohydrolase family.</text>
</comment>
<reference evidence="3 4" key="1">
    <citation type="journal article" date="2019" name="Int. J. Syst. Evol. Microbiol.">
        <title>The Global Catalogue of Microorganisms (GCM) 10K type strain sequencing project: providing services to taxonomists for standard genome sequencing and annotation.</title>
        <authorList>
            <consortium name="The Broad Institute Genomics Platform"/>
            <consortium name="The Broad Institute Genome Sequencing Center for Infectious Disease"/>
            <person name="Wu L."/>
            <person name="Ma J."/>
        </authorList>
    </citation>
    <scope>NUCLEOTIDE SEQUENCE [LARGE SCALE GENOMIC DNA]</scope>
    <source>
        <strain evidence="3 4">JCM 14306</strain>
    </source>
</reference>
<keyword evidence="2" id="KW-0378">Hydrolase</keyword>
<dbReference type="Pfam" id="PF03747">
    <property type="entry name" value="ADP_ribosyl_GH"/>
    <property type="match status" value="1"/>
</dbReference>
<dbReference type="PANTHER" id="PTHR16222:SF24">
    <property type="entry name" value="ADP-RIBOSYLHYDROLASE ARH3"/>
    <property type="match status" value="1"/>
</dbReference>
<dbReference type="Proteomes" id="UP001501319">
    <property type="component" value="Unassembled WGS sequence"/>
</dbReference>
<dbReference type="RefSeq" id="WP_344111079.1">
    <property type="nucleotide sequence ID" value="NZ_BAAANE010000004.1"/>
</dbReference>
<dbReference type="InterPro" id="IPR005502">
    <property type="entry name" value="Ribosyl_crysJ1"/>
</dbReference>
<dbReference type="Gene3D" id="1.10.4080.10">
    <property type="entry name" value="ADP-ribosylation/Crystallin J1"/>
    <property type="match status" value="1"/>
</dbReference>
<evidence type="ECO:0000313" key="4">
    <source>
        <dbReference type="Proteomes" id="UP001501319"/>
    </source>
</evidence>
<evidence type="ECO:0000256" key="1">
    <source>
        <dbReference type="ARBA" id="ARBA00010702"/>
    </source>
</evidence>
<organism evidence="3 4">
    <name type="scientific">Kribbella alba</name>
    <dbReference type="NCBI Taxonomy" id="190197"/>
    <lineage>
        <taxon>Bacteria</taxon>
        <taxon>Bacillati</taxon>
        <taxon>Actinomycetota</taxon>
        <taxon>Actinomycetes</taxon>
        <taxon>Propionibacteriales</taxon>
        <taxon>Kribbellaceae</taxon>
        <taxon>Kribbella</taxon>
    </lineage>
</organism>
<dbReference type="EMBL" id="BAAANE010000004">
    <property type="protein sequence ID" value="GAA1633918.1"/>
    <property type="molecule type" value="Genomic_DNA"/>
</dbReference>
<dbReference type="PANTHER" id="PTHR16222">
    <property type="entry name" value="ADP-RIBOSYLGLYCOHYDROLASE"/>
    <property type="match status" value="1"/>
</dbReference>
<name>A0ABN2F7A2_9ACTN</name>
<evidence type="ECO:0000313" key="3">
    <source>
        <dbReference type="EMBL" id="GAA1633918.1"/>
    </source>
</evidence>
<gene>
    <name evidence="3" type="ORF">GCM10009744_23170</name>
</gene>
<protein>
    <submittedName>
        <fullName evidence="3">ADP-ribosylglycohydrolase family protein</fullName>
    </submittedName>
</protein>
<dbReference type="SUPFAM" id="SSF101478">
    <property type="entry name" value="ADP-ribosylglycohydrolase"/>
    <property type="match status" value="1"/>
</dbReference>